<gene>
    <name evidence="2" type="ORF">LMG032447_00076</name>
</gene>
<reference evidence="2" key="1">
    <citation type="submission" date="2022-03" db="EMBL/GenBank/DDBJ databases">
        <authorList>
            <person name="Hettiarachchi G."/>
        </authorList>
    </citation>
    <scope>NUCLEOTIDE SEQUENCE</scope>
    <source>
        <strain evidence="2">LMG 32447</strain>
    </source>
</reference>
<accession>A0ABM9CZP8</accession>
<feature type="region of interest" description="Disordered" evidence="1">
    <location>
        <begin position="1"/>
        <end position="43"/>
    </location>
</feature>
<evidence type="ECO:0000313" key="2">
    <source>
        <dbReference type="EMBL" id="CAH1850159.1"/>
    </source>
</evidence>
<feature type="compositionally biased region" description="Basic and acidic residues" evidence="1">
    <location>
        <begin position="1"/>
        <end position="11"/>
    </location>
</feature>
<evidence type="ECO:0000313" key="3">
    <source>
        <dbReference type="Proteomes" id="UP000838102"/>
    </source>
</evidence>
<protein>
    <submittedName>
        <fullName evidence="2">Uncharacterized protein</fullName>
    </submittedName>
</protein>
<proteinExistence type="predicted"/>
<sequence>MAKIVNREERMSSPIDDLIQLPDQAPADTKSTRDAALGNKKSK</sequence>
<organism evidence="2 3">
    <name type="scientific">Convivina praedatoris</name>
    <dbReference type="NCBI Taxonomy" id="2880963"/>
    <lineage>
        <taxon>Bacteria</taxon>
        <taxon>Bacillati</taxon>
        <taxon>Bacillota</taxon>
        <taxon>Bacilli</taxon>
        <taxon>Lactobacillales</taxon>
        <taxon>Lactobacillaceae</taxon>
        <taxon>Convivina</taxon>
    </lineage>
</organism>
<dbReference type="Proteomes" id="UP000838102">
    <property type="component" value="Unassembled WGS sequence"/>
</dbReference>
<comment type="caution">
    <text evidence="2">The sequence shown here is derived from an EMBL/GenBank/DDBJ whole genome shotgun (WGS) entry which is preliminary data.</text>
</comment>
<name>A0ABM9CZP8_9LACO</name>
<evidence type="ECO:0000256" key="1">
    <source>
        <dbReference type="SAM" id="MobiDB-lite"/>
    </source>
</evidence>
<keyword evidence="3" id="KW-1185">Reference proteome</keyword>
<dbReference type="RefSeq" id="WP_256465499.1">
    <property type="nucleotide sequence ID" value="NZ_CAKOET010000001.1"/>
</dbReference>
<dbReference type="EMBL" id="CAKOEU010000001">
    <property type="protein sequence ID" value="CAH1850159.1"/>
    <property type="molecule type" value="Genomic_DNA"/>
</dbReference>